<sequence>MFTDFVLRHKLAIVLAWLALAVAGGFAVTGLEERMTMDFGAPGHPAYETNREIADRYGIRGTPVVVKEGQQVEHLGRVIDADGYRLLYPHDDDNVPDGATGLEPLEPEGGGEGLSLAVELAIGAGGALVVLAFVFGSLLALVPLVVAAVAILVSFLAVYGLTTVTEVSMFVQFIIGLVGLGVAIDYSLLLITRWREENHDVRRAMASAGRAVVLSAATVAIGLIAMVVLPVAFLRSVGVGGMLIPLIAMLAVVTLLPILLDTVGPRLDRRRRDPVGRRWAAWAGGVVRHRWIALTGSAALLLALGAGALGLKLGEPASDALAKSGPAYEALAELRQDGMPAGALVPVQVLGPDPAPFRAIEGVHTAFSPAPGLITVIPETEDPAIVKRIVAQAPQDTRVGGPLAADLEFNDVVYGNLPLMLGLIMLITFCVLARAFRSIVLAAKAIVLNLLSLAAAIGATVLIWQQGYGSAMIWGIDGLGAIDNFLPLLIFAFLYGLTMDYEVFILARMREEYDRTGSTTAAVTEGLGRTGRLVTSAALVLFLAFLSLAAAPILQVKLFATALGIGILLDATVIRALLMPAMVAVMGRWNWWWPFGRGRQSPGADQARSSALGSPHQPSGVSRSDSSTTPR</sequence>
<dbReference type="RefSeq" id="WP_181614358.1">
    <property type="nucleotide sequence ID" value="NZ_BAABAM010000011.1"/>
</dbReference>
<keyword evidence="5 7" id="KW-0472">Membrane</keyword>
<dbReference type="PANTHER" id="PTHR33406:SF13">
    <property type="entry name" value="MEMBRANE PROTEIN YDFJ"/>
    <property type="match status" value="1"/>
</dbReference>
<dbReference type="EMBL" id="JACDUR010000007">
    <property type="protein sequence ID" value="MBA2895639.1"/>
    <property type="molecule type" value="Genomic_DNA"/>
</dbReference>
<proteinExistence type="predicted"/>
<keyword evidence="10" id="KW-1185">Reference proteome</keyword>
<feature type="compositionally biased region" description="Polar residues" evidence="6">
    <location>
        <begin position="607"/>
        <end position="631"/>
    </location>
</feature>
<feature type="transmembrane region" description="Helical" evidence="7">
    <location>
        <begin position="412"/>
        <end position="433"/>
    </location>
</feature>
<keyword evidence="2" id="KW-1003">Cell membrane</keyword>
<gene>
    <name evidence="9" type="ORF">HNR30_007025</name>
</gene>
<feature type="transmembrane region" description="Helical" evidence="7">
    <location>
        <begin position="291"/>
        <end position="311"/>
    </location>
</feature>
<dbReference type="Gene3D" id="1.20.1640.10">
    <property type="entry name" value="Multidrug efflux transporter AcrB transmembrane domain"/>
    <property type="match status" value="2"/>
</dbReference>
<evidence type="ECO:0000256" key="6">
    <source>
        <dbReference type="SAM" id="MobiDB-lite"/>
    </source>
</evidence>
<keyword evidence="4 7" id="KW-1133">Transmembrane helix</keyword>
<evidence type="ECO:0000313" key="9">
    <source>
        <dbReference type="EMBL" id="MBA2895639.1"/>
    </source>
</evidence>
<dbReference type="PANTHER" id="PTHR33406">
    <property type="entry name" value="MEMBRANE PROTEIN MJ1562-RELATED"/>
    <property type="match status" value="1"/>
</dbReference>
<evidence type="ECO:0000256" key="3">
    <source>
        <dbReference type="ARBA" id="ARBA00022692"/>
    </source>
</evidence>
<organism evidence="9 10">
    <name type="scientific">Nonomuraea soli</name>
    <dbReference type="NCBI Taxonomy" id="1032476"/>
    <lineage>
        <taxon>Bacteria</taxon>
        <taxon>Bacillati</taxon>
        <taxon>Actinomycetota</taxon>
        <taxon>Actinomycetes</taxon>
        <taxon>Streptosporangiales</taxon>
        <taxon>Streptosporangiaceae</taxon>
        <taxon>Nonomuraea</taxon>
    </lineage>
</organism>
<comment type="caution">
    <text evidence="9">The sequence shown here is derived from an EMBL/GenBank/DDBJ whole genome shotgun (WGS) entry which is preliminary data.</text>
</comment>
<evidence type="ECO:0000256" key="4">
    <source>
        <dbReference type="ARBA" id="ARBA00022989"/>
    </source>
</evidence>
<reference evidence="9 10" key="1">
    <citation type="submission" date="2020-07" db="EMBL/GenBank/DDBJ databases">
        <title>Genomic Encyclopedia of Type Strains, Phase IV (KMG-IV): sequencing the most valuable type-strain genomes for metagenomic binning, comparative biology and taxonomic classification.</title>
        <authorList>
            <person name="Goeker M."/>
        </authorList>
    </citation>
    <scope>NUCLEOTIDE SEQUENCE [LARGE SCALE GENOMIC DNA]</scope>
    <source>
        <strain evidence="9 10">DSM 45533</strain>
    </source>
</reference>
<dbReference type="AlphaFoldDB" id="A0A7W0CQS5"/>
<dbReference type="GO" id="GO:0005886">
    <property type="term" value="C:plasma membrane"/>
    <property type="evidence" value="ECO:0007669"/>
    <property type="project" value="UniProtKB-SubCell"/>
</dbReference>
<comment type="subcellular location">
    <subcellularLocation>
        <location evidence="1">Cell membrane</location>
        <topology evidence="1">Multi-pass membrane protein</topology>
    </subcellularLocation>
</comment>
<protein>
    <submittedName>
        <fullName evidence="9">RND superfamily putative drug exporter</fullName>
    </submittedName>
</protein>
<dbReference type="InterPro" id="IPR004869">
    <property type="entry name" value="MMPL_dom"/>
</dbReference>
<dbReference type="InterPro" id="IPR050545">
    <property type="entry name" value="Mycobact_MmpL"/>
</dbReference>
<feature type="transmembrane region" description="Helical" evidence="7">
    <location>
        <begin position="559"/>
        <end position="578"/>
    </location>
</feature>
<evidence type="ECO:0000256" key="5">
    <source>
        <dbReference type="ARBA" id="ARBA00023136"/>
    </source>
</evidence>
<feature type="region of interest" description="Disordered" evidence="6">
    <location>
        <begin position="599"/>
        <end position="631"/>
    </location>
</feature>
<dbReference type="SUPFAM" id="SSF82866">
    <property type="entry name" value="Multidrug efflux transporter AcrB transmembrane domain"/>
    <property type="match status" value="2"/>
</dbReference>
<feature type="transmembrane region" description="Helical" evidence="7">
    <location>
        <begin position="533"/>
        <end position="553"/>
    </location>
</feature>
<evidence type="ECO:0000256" key="1">
    <source>
        <dbReference type="ARBA" id="ARBA00004651"/>
    </source>
</evidence>
<feature type="transmembrane region" description="Helical" evidence="7">
    <location>
        <begin position="212"/>
        <end position="233"/>
    </location>
</feature>
<dbReference type="Proteomes" id="UP000530928">
    <property type="component" value="Unassembled WGS sequence"/>
</dbReference>
<feature type="transmembrane region" description="Helical" evidence="7">
    <location>
        <begin position="167"/>
        <end position="191"/>
    </location>
</feature>
<feature type="transmembrane region" description="Helical" evidence="7">
    <location>
        <begin position="239"/>
        <end position="260"/>
    </location>
</feature>
<feature type="transmembrane region" description="Helical" evidence="7">
    <location>
        <begin position="114"/>
        <end position="134"/>
    </location>
</feature>
<evidence type="ECO:0000256" key="7">
    <source>
        <dbReference type="SAM" id="Phobius"/>
    </source>
</evidence>
<feature type="domain" description="Membrane transport protein MMPL" evidence="8">
    <location>
        <begin position="121"/>
        <end position="287"/>
    </location>
</feature>
<keyword evidence="3 7" id="KW-0812">Transmembrane</keyword>
<feature type="domain" description="Membrane transport protein MMPL" evidence="8">
    <location>
        <begin position="384"/>
        <end position="594"/>
    </location>
</feature>
<accession>A0A7W0CQS5</accession>
<dbReference type="Pfam" id="PF03176">
    <property type="entry name" value="MMPL"/>
    <property type="match status" value="2"/>
</dbReference>
<evidence type="ECO:0000259" key="8">
    <source>
        <dbReference type="Pfam" id="PF03176"/>
    </source>
</evidence>
<evidence type="ECO:0000256" key="2">
    <source>
        <dbReference type="ARBA" id="ARBA00022475"/>
    </source>
</evidence>
<name>A0A7W0CQS5_9ACTN</name>
<feature type="transmembrane region" description="Helical" evidence="7">
    <location>
        <begin position="141"/>
        <end position="161"/>
    </location>
</feature>
<feature type="transmembrane region" description="Helical" evidence="7">
    <location>
        <begin position="445"/>
        <end position="465"/>
    </location>
</feature>
<evidence type="ECO:0000313" key="10">
    <source>
        <dbReference type="Proteomes" id="UP000530928"/>
    </source>
</evidence>
<feature type="transmembrane region" description="Helical" evidence="7">
    <location>
        <begin position="485"/>
        <end position="507"/>
    </location>
</feature>